<dbReference type="InterPro" id="IPR000608">
    <property type="entry name" value="UBC"/>
</dbReference>
<accession>A0A8R1ET40</accession>
<dbReference type="Proteomes" id="UP000005237">
    <property type="component" value="Unassembled WGS sequence"/>
</dbReference>
<evidence type="ECO:0000313" key="2">
    <source>
        <dbReference type="EnsemblMetazoa" id="CJA42043.1"/>
    </source>
</evidence>
<protein>
    <submittedName>
        <fullName evidence="2">UBC core domain-containing protein</fullName>
    </submittedName>
</protein>
<evidence type="ECO:0000313" key="3">
    <source>
        <dbReference type="Proteomes" id="UP000005237"/>
    </source>
</evidence>
<sequence>MMMALLSLINEPEPSHPIRADVAEEFQKDHKKFMKTAEEHTRKYAEKRPE</sequence>
<reference evidence="2" key="2">
    <citation type="submission" date="2022-06" db="UniProtKB">
        <authorList>
            <consortium name="EnsemblMetazoa"/>
        </authorList>
    </citation>
    <scope>IDENTIFICATION</scope>
    <source>
        <strain evidence="2">DF5081</strain>
    </source>
</reference>
<organism evidence="2 3">
    <name type="scientific">Caenorhabditis japonica</name>
    <dbReference type="NCBI Taxonomy" id="281687"/>
    <lineage>
        <taxon>Eukaryota</taxon>
        <taxon>Metazoa</taxon>
        <taxon>Ecdysozoa</taxon>
        <taxon>Nematoda</taxon>
        <taxon>Chromadorea</taxon>
        <taxon>Rhabditida</taxon>
        <taxon>Rhabditina</taxon>
        <taxon>Rhabditomorpha</taxon>
        <taxon>Rhabditoidea</taxon>
        <taxon>Rhabditidae</taxon>
        <taxon>Peloderinae</taxon>
        <taxon>Caenorhabditis</taxon>
    </lineage>
</organism>
<name>A0A8R1ET40_CAEJA</name>
<feature type="domain" description="UBC core" evidence="1">
    <location>
        <begin position="1"/>
        <end position="46"/>
    </location>
</feature>
<reference evidence="3" key="1">
    <citation type="submission" date="2010-08" db="EMBL/GenBank/DDBJ databases">
        <authorList>
            <consortium name="Caenorhabditis japonica Sequencing Consortium"/>
            <person name="Wilson R.K."/>
        </authorList>
    </citation>
    <scope>NUCLEOTIDE SEQUENCE [LARGE SCALE GENOMIC DNA]</scope>
    <source>
        <strain evidence="3">DF5081</strain>
    </source>
</reference>
<dbReference type="Gene3D" id="3.10.110.10">
    <property type="entry name" value="Ubiquitin Conjugating Enzyme"/>
    <property type="match status" value="1"/>
</dbReference>
<proteinExistence type="predicted"/>
<keyword evidence="3" id="KW-1185">Reference proteome</keyword>
<evidence type="ECO:0000259" key="1">
    <source>
        <dbReference type="PROSITE" id="PS50127"/>
    </source>
</evidence>
<dbReference type="InterPro" id="IPR016135">
    <property type="entry name" value="UBQ-conjugating_enzyme/RWD"/>
</dbReference>
<dbReference type="EnsemblMetazoa" id="CJA42043.1">
    <property type="protein sequence ID" value="CJA42043.1"/>
    <property type="gene ID" value="WBGene00217891"/>
</dbReference>
<dbReference type="SUPFAM" id="SSF54495">
    <property type="entry name" value="UBC-like"/>
    <property type="match status" value="1"/>
</dbReference>
<dbReference type="PROSITE" id="PS50127">
    <property type="entry name" value="UBC_2"/>
    <property type="match status" value="1"/>
</dbReference>